<keyword evidence="3 7" id="KW-0813">Transport</keyword>
<evidence type="ECO:0000256" key="5">
    <source>
        <dbReference type="ARBA" id="ARBA00022989"/>
    </source>
</evidence>
<protein>
    <submittedName>
        <fullName evidence="10">Major facilitator superfamily transporter</fullName>
    </submittedName>
</protein>
<keyword evidence="6 8" id="KW-0472">Membrane</keyword>
<feature type="transmembrane region" description="Helical" evidence="8">
    <location>
        <begin position="83"/>
        <end position="102"/>
    </location>
</feature>
<dbReference type="PRINTS" id="PR00171">
    <property type="entry name" value="SUGRTRNSPORT"/>
</dbReference>
<dbReference type="PANTHER" id="PTHR48020">
    <property type="entry name" value="PROTON MYO-INOSITOL COTRANSPORTER"/>
    <property type="match status" value="1"/>
</dbReference>
<name>A0A401IUE5_9LACO</name>
<evidence type="ECO:0000256" key="6">
    <source>
        <dbReference type="ARBA" id="ARBA00023136"/>
    </source>
</evidence>
<dbReference type="EMBL" id="BFFP01000027">
    <property type="protein sequence ID" value="GBG95152.1"/>
    <property type="molecule type" value="Genomic_DNA"/>
</dbReference>
<evidence type="ECO:0000256" key="8">
    <source>
        <dbReference type="SAM" id="Phobius"/>
    </source>
</evidence>
<reference evidence="10 11" key="1">
    <citation type="journal article" date="2019" name="Int. J. Syst. Evol. Microbiol.">
        <title>Lactobacillus salitolerans sp. nov., a novel lactic acid bacterium isolated from spent mushroom substrates.</title>
        <authorList>
            <person name="Tohno M."/>
            <person name="Tanizawa Y."/>
            <person name="Kojima Y."/>
            <person name="Sakamoto M."/>
            <person name="Nakamura Y."/>
            <person name="Ohkuma M."/>
            <person name="Kobayashi H."/>
        </authorList>
    </citation>
    <scope>NUCLEOTIDE SEQUENCE [LARGE SCALE GENOMIC DNA]</scope>
    <source>
        <strain evidence="10 11">YK43</strain>
    </source>
</reference>
<dbReference type="OrthoDB" id="9783823at2"/>
<evidence type="ECO:0000259" key="9">
    <source>
        <dbReference type="PROSITE" id="PS50850"/>
    </source>
</evidence>
<evidence type="ECO:0000256" key="7">
    <source>
        <dbReference type="RuleBase" id="RU003346"/>
    </source>
</evidence>
<feature type="transmembrane region" description="Helical" evidence="8">
    <location>
        <begin position="48"/>
        <end position="71"/>
    </location>
</feature>
<feature type="transmembrane region" description="Helical" evidence="8">
    <location>
        <begin position="355"/>
        <end position="380"/>
    </location>
</feature>
<dbReference type="InterPro" id="IPR005828">
    <property type="entry name" value="MFS_sugar_transport-like"/>
</dbReference>
<evidence type="ECO:0000256" key="3">
    <source>
        <dbReference type="ARBA" id="ARBA00022448"/>
    </source>
</evidence>
<keyword evidence="4 8" id="KW-0812">Transmembrane</keyword>
<evidence type="ECO:0000313" key="10">
    <source>
        <dbReference type="EMBL" id="GBG95152.1"/>
    </source>
</evidence>
<dbReference type="AlphaFoldDB" id="A0A401IUE5"/>
<feature type="transmembrane region" description="Helical" evidence="8">
    <location>
        <begin position="392"/>
        <end position="415"/>
    </location>
</feature>
<feature type="transmembrane region" description="Helical" evidence="8">
    <location>
        <begin position="146"/>
        <end position="167"/>
    </location>
</feature>
<dbReference type="InterPro" id="IPR003663">
    <property type="entry name" value="Sugar/inositol_transpt"/>
</dbReference>
<dbReference type="InterPro" id="IPR005829">
    <property type="entry name" value="Sugar_transporter_CS"/>
</dbReference>
<comment type="caution">
    <text evidence="10">The sequence shown here is derived from an EMBL/GenBank/DDBJ whole genome shotgun (WGS) entry which is preliminary data.</text>
</comment>
<dbReference type="InterPro" id="IPR036259">
    <property type="entry name" value="MFS_trans_sf"/>
</dbReference>
<dbReference type="GO" id="GO:0022857">
    <property type="term" value="F:transmembrane transporter activity"/>
    <property type="evidence" value="ECO:0007669"/>
    <property type="project" value="InterPro"/>
</dbReference>
<gene>
    <name evidence="10" type="ORF">LFYK43_16110</name>
</gene>
<feature type="transmembrane region" description="Helical" evidence="8">
    <location>
        <begin position="421"/>
        <end position="442"/>
    </location>
</feature>
<dbReference type="InterPro" id="IPR050814">
    <property type="entry name" value="Myo-inositol_Transporter"/>
</dbReference>
<comment type="subcellular location">
    <subcellularLocation>
        <location evidence="1">Cell membrane</location>
        <topology evidence="1">Multi-pass membrane protein</topology>
    </subcellularLocation>
</comment>
<feature type="transmembrane region" description="Helical" evidence="8">
    <location>
        <begin position="9"/>
        <end position="28"/>
    </location>
</feature>
<comment type="similarity">
    <text evidence="2 7">Belongs to the major facilitator superfamily. Sugar transporter (TC 2.A.1.1) family.</text>
</comment>
<dbReference type="PROSITE" id="PS00216">
    <property type="entry name" value="SUGAR_TRANSPORT_1"/>
    <property type="match status" value="1"/>
</dbReference>
<evidence type="ECO:0000313" key="11">
    <source>
        <dbReference type="Proteomes" id="UP000286848"/>
    </source>
</evidence>
<dbReference type="Pfam" id="PF00083">
    <property type="entry name" value="Sugar_tr"/>
    <property type="match status" value="1"/>
</dbReference>
<dbReference type="PROSITE" id="PS00217">
    <property type="entry name" value="SUGAR_TRANSPORT_2"/>
    <property type="match status" value="1"/>
</dbReference>
<feature type="transmembrane region" description="Helical" evidence="8">
    <location>
        <begin position="254"/>
        <end position="275"/>
    </location>
</feature>
<dbReference type="NCBIfam" id="TIGR00879">
    <property type="entry name" value="SP"/>
    <property type="match status" value="1"/>
</dbReference>
<dbReference type="Proteomes" id="UP000286848">
    <property type="component" value="Unassembled WGS sequence"/>
</dbReference>
<dbReference type="GO" id="GO:0005886">
    <property type="term" value="C:plasma membrane"/>
    <property type="evidence" value="ECO:0007669"/>
    <property type="project" value="UniProtKB-SubCell"/>
</dbReference>
<dbReference type="SUPFAM" id="SSF103473">
    <property type="entry name" value="MFS general substrate transporter"/>
    <property type="match status" value="1"/>
</dbReference>
<sequence>MRDKAENKYFSLNISAYIIALGGFLFGYDTGVINGALSFLSLPDQFDLSATMQGVVSSSLVLGCTVGAALSGRLADRYGRRTLLQWIALLFVVTTLGCAAAPNASVLVLFRFILGLSVGSASDLSPMYLSELSPVGSRTGNVNRNAIAIVVGQLLAFIVNAILGTTLSGWHPVWRLMILMAAAPAIVLLIGTAKLPDSPIWSLLQGKKEQAQQILHSLEFSVEEQRRVKRQVQDETKERGTKISWREVFANKPLVYLLGAGALIGFIQQISGVNVAMYYGTILLEKVGMGQNSSLYGNILIGLASSIAAIAGTRLSTRFKHQRLLLGGLTGNAVCLTLLFTVMHVNWGQQTFVNIVVLLLLMLFLATQQGVVSPITWLMMSEIFPSHVKANFMALATMVSWVTNFVVSLIFPIMLSAWGVANVFAIFALTNILSLILTALILETTKLAEKYQAAKRQ</sequence>
<dbReference type="RefSeq" id="WP_124977223.1">
    <property type="nucleotide sequence ID" value="NZ_BFFP01000027.1"/>
</dbReference>
<evidence type="ECO:0000256" key="4">
    <source>
        <dbReference type="ARBA" id="ARBA00022692"/>
    </source>
</evidence>
<evidence type="ECO:0000256" key="2">
    <source>
        <dbReference type="ARBA" id="ARBA00010992"/>
    </source>
</evidence>
<feature type="transmembrane region" description="Helical" evidence="8">
    <location>
        <begin position="295"/>
        <end position="312"/>
    </location>
</feature>
<feature type="transmembrane region" description="Helical" evidence="8">
    <location>
        <begin position="324"/>
        <end position="343"/>
    </location>
</feature>
<evidence type="ECO:0000256" key="1">
    <source>
        <dbReference type="ARBA" id="ARBA00004651"/>
    </source>
</evidence>
<keyword evidence="5 8" id="KW-1133">Transmembrane helix</keyword>
<proteinExistence type="inferred from homology"/>
<dbReference type="PROSITE" id="PS50850">
    <property type="entry name" value="MFS"/>
    <property type="match status" value="1"/>
</dbReference>
<accession>A0A401IUE5</accession>
<keyword evidence="11" id="KW-1185">Reference proteome</keyword>
<feature type="transmembrane region" description="Helical" evidence="8">
    <location>
        <begin position="173"/>
        <end position="193"/>
    </location>
</feature>
<feature type="domain" description="Major facilitator superfamily (MFS) profile" evidence="9">
    <location>
        <begin position="15"/>
        <end position="446"/>
    </location>
</feature>
<dbReference type="PANTHER" id="PTHR48020:SF12">
    <property type="entry name" value="PROTON MYO-INOSITOL COTRANSPORTER"/>
    <property type="match status" value="1"/>
</dbReference>
<organism evidence="10 11">
    <name type="scientific">Ligilactobacillus salitolerans</name>
    <dbReference type="NCBI Taxonomy" id="1808352"/>
    <lineage>
        <taxon>Bacteria</taxon>
        <taxon>Bacillati</taxon>
        <taxon>Bacillota</taxon>
        <taxon>Bacilli</taxon>
        <taxon>Lactobacillales</taxon>
        <taxon>Lactobacillaceae</taxon>
        <taxon>Ligilactobacillus</taxon>
    </lineage>
</organism>
<dbReference type="InterPro" id="IPR020846">
    <property type="entry name" value="MFS_dom"/>
</dbReference>
<dbReference type="Gene3D" id="1.20.1250.20">
    <property type="entry name" value="MFS general substrate transporter like domains"/>
    <property type="match status" value="1"/>
</dbReference>